<dbReference type="NCBIfam" id="NF040598">
    <property type="entry name" value="Ala_zip_lipo"/>
    <property type="match status" value="1"/>
</dbReference>
<dbReference type="InterPro" id="IPR021793">
    <property type="entry name" value="Oprl"/>
</dbReference>
<evidence type="ECO:0000313" key="4">
    <source>
        <dbReference type="Proteomes" id="UP000005289"/>
    </source>
</evidence>
<keyword evidence="2" id="KW-0732">Signal</keyword>
<dbReference type="EMBL" id="CP007029">
    <property type="protein sequence ID" value="AHE97970.1"/>
    <property type="molecule type" value="Genomic_DNA"/>
</dbReference>
<organism evidence="3 4">
    <name type="scientific">Thioalkalivibrio paradoxus ARh 1</name>
    <dbReference type="NCBI Taxonomy" id="713585"/>
    <lineage>
        <taxon>Bacteria</taxon>
        <taxon>Pseudomonadati</taxon>
        <taxon>Pseudomonadota</taxon>
        <taxon>Gammaproteobacteria</taxon>
        <taxon>Chromatiales</taxon>
        <taxon>Ectothiorhodospiraceae</taxon>
        <taxon>Thioalkalivibrio</taxon>
    </lineage>
</organism>
<keyword evidence="4" id="KW-1185">Reference proteome</keyword>
<feature type="compositionally biased region" description="Polar residues" evidence="1">
    <location>
        <begin position="57"/>
        <end position="67"/>
    </location>
</feature>
<feature type="signal peptide" evidence="2">
    <location>
        <begin position="1"/>
        <end position="32"/>
    </location>
</feature>
<dbReference type="HOGENOM" id="CLU_179279_0_0_6"/>
<proteinExistence type="predicted"/>
<dbReference type="AlphaFoldDB" id="W0DM56"/>
<evidence type="ECO:0000256" key="2">
    <source>
        <dbReference type="SAM" id="SignalP"/>
    </source>
</evidence>
<evidence type="ECO:0000256" key="1">
    <source>
        <dbReference type="SAM" id="MobiDB-lite"/>
    </source>
</evidence>
<evidence type="ECO:0000313" key="3">
    <source>
        <dbReference type="EMBL" id="AHE97970.1"/>
    </source>
</evidence>
<feature type="chain" id="PRO_5004786871" description="Lipoprotein" evidence="2">
    <location>
        <begin position="33"/>
        <end position="97"/>
    </location>
</feature>
<protein>
    <recommendedName>
        <fullName evidence="5">Lipoprotein</fullName>
    </recommendedName>
</protein>
<dbReference type="Proteomes" id="UP000005289">
    <property type="component" value="Chromosome"/>
</dbReference>
<reference evidence="3 4" key="1">
    <citation type="submission" date="2013-12" db="EMBL/GenBank/DDBJ databases">
        <authorList>
            <consortium name="DOE Joint Genome Institute"/>
            <person name="Muyzer G."/>
            <person name="Huntemann M."/>
            <person name="Han J."/>
            <person name="Chen A."/>
            <person name="Kyrpides N."/>
            <person name="Mavromatis K."/>
            <person name="Markowitz V."/>
            <person name="Palaniappan K."/>
            <person name="Ivanova N."/>
            <person name="Schaumberg A."/>
            <person name="Pati A."/>
            <person name="Liolios K."/>
            <person name="Nordberg H.P."/>
            <person name="Cantor M.N."/>
            <person name="Hua S.X."/>
            <person name="Woyke T."/>
        </authorList>
    </citation>
    <scope>NUCLEOTIDE SEQUENCE [LARGE SCALE GENOMIC DNA]</scope>
    <source>
        <strain evidence="3 4">ARh 1</strain>
    </source>
</reference>
<gene>
    <name evidence="3" type="ORF">THITH_06540</name>
</gene>
<feature type="region of interest" description="Disordered" evidence="1">
    <location>
        <begin position="55"/>
        <end position="97"/>
    </location>
</feature>
<feature type="compositionally biased region" description="Basic and acidic residues" evidence="1">
    <location>
        <begin position="69"/>
        <end position="88"/>
    </location>
</feature>
<dbReference type="OrthoDB" id="6173247at2"/>
<sequence length="97" mass="10273">MTMNPKITTLKLSAVAASLAILGGCASTSALEEVRLTAEAAQAEAAEARSIATQAQGTADQALTTANEAKADAETARRTADQNREEMNRMFQRTMQK</sequence>
<name>W0DM56_9GAMM</name>
<evidence type="ECO:0008006" key="5">
    <source>
        <dbReference type="Google" id="ProtNLM"/>
    </source>
</evidence>
<dbReference type="KEGG" id="tti:THITH_06540"/>
<dbReference type="Pfam" id="PF11839">
    <property type="entry name" value="Alanine_zipper"/>
    <property type="match status" value="1"/>
</dbReference>
<accession>W0DM56</accession>
<dbReference type="PROSITE" id="PS51257">
    <property type="entry name" value="PROKAR_LIPOPROTEIN"/>
    <property type="match status" value="1"/>
</dbReference>